<gene>
    <name evidence="1" type="ORF">DPEC_G00348980</name>
</gene>
<reference evidence="1" key="1">
    <citation type="submission" date="2021-05" db="EMBL/GenBank/DDBJ databases">
        <authorList>
            <person name="Pan Q."/>
            <person name="Jouanno E."/>
            <person name="Zahm M."/>
            <person name="Klopp C."/>
            <person name="Cabau C."/>
            <person name="Louis A."/>
            <person name="Berthelot C."/>
            <person name="Parey E."/>
            <person name="Roest Crollius H."/>
            <person name="Montfort J."/>
            <person name="Robinson-Rechavi M."/>
            <person name="Bouchez O."/>
            <person name="Lampietro C."/>
            <person name="Lopez Roques C."/>
            <person name="Donnadieu C."/>
            <person name="Postlethwait J."/>
            <person name="Bobe J."/>
            <person name="Dillon D."/>
            <person name="Chandos A."/>
            <person name="von Hippel F."/>
            <person name="Guiguen Y."/>
        </authorList>
    </citation>
    <scope>NUCLEOTIDE SEQUENCE</scope>
    <source>
        <strain evidence="1">YG-Jan2019</strain>
    </source>
</reference>
<dbReference type="Proteomes" id="UP001157502">
    <property type="component" value="Chromosome 36"/>
</dbReference>
<sequence length="78" mass="8335">MQDPGCLSGSKFTSGRVLPTAPGLDRGVQFLTTLAAVMKSAEEADQEDTVDQDVWTQCSHRRVLIQVLSISSCPGLKG</sequence>
<protein>
    <submittedName>
        <fullName evidence="1">Uncharacterized protein</fullName>
    </submittedName>
</protein>
<evidence type="ECO:0000313" key="2">
    <source>
        <dbReference type="Proteomes" id="UP001157502"/>
    </source>
</evidence>
<name>A0ACC2F196_DALPE</name>
<proteinExistence type="predicted"/>
<dbReference type="EMBL" id="CM055763">
    <property type="protein sequence ID" value="KAJ7985139.1"/>
    <property type="molecule type" value="Genomic_DNA"/>
</dbReference>
<organism evidence="1 2">
    <name type="scientific">Dallia pectoralis</name>
    <name type="common">Alaska blackfish</name>
    <dbReference type="NCBI Taxonomy" id="75939"/>
    <lineage>
        <taxon>Eukaryota</taxon>
        <taxon>Metazoa</taxon>
        <taxon>Chordata</taxon>
        <taxon>Craniata</taxon>
        <taxon>Vertebrata</taxon>
        <taxon>Euteleostomi</taxon>
        <taxon>Actinopterygii</taxon>
        <taxon>Neopterygii</taxon>
        <taxon>Teleostei</taxon>
        <taxon>Protacanthopterygii</taxon>
        <taxon>Esociformes</taxon>
        <taxon>Umbridae</taxon>
        <taxon>Dallia</taxon>
    </lineage>
</organism>
<evidence type="ECO:0000313" key="1">
    <source>
        <dbReference type="EMBL" id="KAJ7985139.1"/>
    </source>
</evidence>
<keyword evidence="2" id="KW-1185">Reference proteome</keyword>
<comment type="caution">
    <text evidence="1">The sequence shown here is derived from an EMBL/GenBank/DDBJ whole genome shotgun (WGS) entry which is preliminary data.</text>
</comment>
<accession>A0ACC2F196</accession>